<reference evidence="2 3" key="1">
    <citation type="journal article" date="2019" name="Sci. Rep.">
        <title>Orb-weaving spider Araneus ventricosus genome elucidates the spidroin gene catalogue.</title>
        <authorList>
            <person name="Kono N."/>
            <person name="Nakamura H."/>
            <person name="Ohtoshi R."/>
            <person name="Moran D.A.P."/>
            <person name="Shinohara A."/>
            <person name="Yoshida Y."/>
            <person name="Fujiwara M."/>
            <person name="Mori M."/>
            <person name="Tomita M."/>
            <person name="Arakawa K."/>
        </authorList>
    </citation>
    <scope>NUCLEOTIDE SEQUENCE [LARGE SCALE GENOMIC DNA]</scope>
</reference>
<feature type="region of interest" description="Disordered" evidence="1">
    <location>
        <begin position="39"/>
        <end position="92"/>
    </location>
</feature>
<organism evidence="2 3">
    <name type="scientific">Araneus ventricosus</name>
    <name type="common">Orbweaver spider</name>
    <name type="synonym">Epeira ventricosa</name>
    <dbReference type="NCBI Taxonomy" id="182803"/>
    <lineage>
        <taxon>Eukaryota</taxon>
        <taxon>Metazoa</taxon>
        <taxon>Ecdysozoa</taxon>
        <taxon>Arthropoda</taxon>
        <taxon>Chelicerata</taxon>
        <taxon>Arachnida</taxon>
        <taxon>Araneae</taxon>
        <taxon>Araneomorphae</taxon>
        <taxon>Entelegynae</taxon>
        <taxon>Araneoidea</taxon>
        <taxon>Araneidae</taxon>
        <taxon>Araneus</taxon>
    </lineage>
</organism>
<feature type="compositionally biased region" description="Polar residues" evidence="1">
    <location>
        <begin position="43"/>
        <end position="54"/>
    </location>
</feature>
<proteinExistence type="predicted"/>
<name>A0A4Y2TDM0_ARAVE</name>
<feature type="non-terminal residue" evidence="2">
    <location>
        <position position="1"/>
    </location>
</feature>
<dbReference type="AlphaFoldDB" id="A0A4Y2TDM0"/>
<evidence type="ECO:0000313" key="3">
    <source>
        <dbReference type="Proteomes" id="UP000499080"/>
    </source>
</evidence>
<accession>A0A4Y2TDM0</accession>
<dbReference type="Proteomes" id="UP000499080">
    <property type="component" value="Unassembled WGS sequence"/>
</dbReference>
<keyword evidence="3" id="KW-1185">Reference proteome</keyword>
<comment type="caution">
    <text evidence="2">The sequence shown here is derived from an EMBL/GenBank/DDBJ whole genome shotgun (WGS) entry which is preliminary data.</text>
</comment>
<dbReference type="EMBL" id="BGPR01027211">
    <property type="protein sequence ID" value="GBN97526.1"/>
    <property type="molecule type" value="Genomic_DNA"/>
</dbReference>
<dbReference type="OrthoDB" id="6437684at2759"/>
<sequence>LADALLQRASSLRSFHPSVTVGREERLIQGLIDLARAIRPVSGDTQEQQSPQKNDPSEAIPEREEPDDTSEAISEHEEPEESVSVSKKQGSPFRIPKCSYYHGLRCRFSRKEGQQTKSLWIRMRKRLGGEEISSRLGLENISWRRFKKRFRRGWNVSPRRTDGQIISEFQASGNSNLTLAFLENK</sequence>
<evidence type="ECO:0000256" key="1">
    <source>
        <dbReference type="SAM" id="MobiDB-lite"/>
    </source>
</evidence>
<gene>
    <name evidence="2" type="ORF">AVEN_56731_1</name>
</gene>
<evidence type="ECO:0000313" key="2">
    <source>
        <dbReference type="EMBL" id="GBN97526.1"/>
    </source>
</evidence>
<protein>
    <submittedName>
        <fullName evidence="2">Uncharacterized protein</fullName>
    </submittedName>
</protein>